<feature type="coiled-coil region" evidence="1">
    <location>
        <begin position="279"/>
        <end position="327"/>
    </location>
</feature>
<reference evidence="2 3" key="1">
    <citation type="submission" date="2023-03" db="EMBL/GenBank/DDBJ databases">
        <title>Speciation in Pyrococcus: adaptation to high temperature as a mechanism.</title>
        <authorList>
            <person name="Gu J."/>
        </authorList>
    </citation>
    <scope>NUCLEOTIDE SEQUENCE [LARGE SCALE GENOMIC DNA]</scope>
    <source>
        <strain evidence="2 3">LMOA34</strain>
    </source>
</reference>
<dbReference type="Proteomes" id="UP001571980">
    <property type="component" value="Unassembled WGS sequence"/>
</dbReference>
<evidence type="ECO:0000313" key="2">
    <source>
        <dbReference type="EMBL" id="MFA4804829.1"/>
    </source>
</evidence>
<dbReference type="RefSeq" id="WP_372824005.1">
    <property type="nucleotide sequence ID" value="NZ_JARRIF010000005.1"/>
</dbReference>
<evidence type="ECO:0000313" key="3">
    <source>
        <dbReference type="Proteomes" id="UP001571980"/>
    </source>
</evidence>
<keyword evidence="1" id="KW-0175">Coiled coil</keyword>
<name>A0ABV4T4S8_9EURY</name>
<protein>
    <submittedName>
        <fullName evidence="2">Uncharacterized protein</fullName>
    </submittedName>
</protein>
<gene>
    <name evidence="2" type="ORF">P8X34_08840</name>
</gene>
<proteinExistence type="predicted"/>
<dbReference type="EMBL" id="JARRIG010000005">
    <property type="protein sequence ID" value="MFA4804829.1"/>
    <property type="molecule type" value="Genomic_DNA"/>
</dbReference>
<feature type="coiled-coil region" evidence="1">
    <location>
        <begin position="181"/>
        <end position="243"/>
    </location>
</feature>
<accession>A0ABV4T4S8</accession>
<comment type="caution">
    <text evidence="2">The sequence shown here is derived from an EMBL/GenBank/DDBJ whole genome shotgun (WGS) entry which is preliminary data.</text>
</comment>
<keyword evidence="3" id="KW-1185">Reference proteome</keyword>
<evidence type="ECO:0000256" key="1">
    <source>
        <dbReference type="SAM" id="Coils"/>
    </source>
</evidence>
<organism evidence="2 3">
    <name type="scientific">Pyrococcus kukulkanii</name>
    <dbReference type="NCBI Taxonomy" id="1609559"/>
    <lineage>
        <taxon>Archaea</taxon>
        <taxon>Methanobacteriati</taxon>
        <taxon>Methanobacteriota</taxon>
        <taxon>Thermococci</taxon>
        <taxon>Thermococcales</taxon>
        <taxon>Thermococcaceae</taxon>
        <taxon>Pyrococcus</taxon>
    </lineage>
</organism>
<sequence length="438" mass="49852">MESTARLITRLVELTRKGYIEDYEREEVSKILRELKAGGFTSEEIVFLINGKFSASWVRSLTAGTKRESEKHKKAALRLLVGFLTISEKVGGIRSVAQLLQLLSRHKISATNIISLLKEIEASEVSISDLVELVRLANSLGGLDDLKGLMEIMAGMGEDNVNLSDLFLLLRVAREYSIEEVTNLVGTRREIEEELERLLSEVKKLKRTRDALKEEVKKLREERDRLAKEYSDLAEKCRELSDVVSIVKELMLEKKIPKQTLYYVAEALENAGPAEVADIALDVEKREVLRREVKELEERRKRLEEQVKKLEAAREKAQDDLVKMARELAKRAMEAGEAYGKMMDDVLKKAKEYSFVVGLLEDLYTLLYSQDEEALRSVPIYLDVVLLEAIERHAKVLGVGEIKLATTLGFLKKELISLPEHLQGRRSPITRKDRRGTS</sequence>